<comment type="caution">
    <text evidence="2">The sequence shown here is derived from an EMBL/GenBank/DDBJ whole genome shotgun (WGS) entry which is preliminary data.</text>
</comment>
<dbReference type="AlphaFoldDB" id="A0A8H6LUK2"/>
<dbReference type="Pfam" id="PF12937">
    <property type="entry name" value="F-box-like"/>
    <property type="match status" value="1"/>
</dbReference>
<feature type="non-terminal residue" evidence="2">
    <location>
        <position position="131"/>
    </location>
</feature>
<evidence type="ECO:0000313" key="2">
    <source>
        <dbReference type="EMBL" id="KAF6744423.1"/>
    </source>
</evidence>
<evidence type="ECO:0000313" key="3">
    <source>
        <dbReference type="Proteomes" id="UP000521943"/>
    </source>
</evidence>
<dbReference type="InterPro" id="IPR001810">
    <property type="entry name" value="F-box_dom"/>
</dbReference>
<accession>A0A8H6LUK2</accession>
<protein>
    <recommendedName>
        <fullName evidence="1">F-box domain-containing protein</fullName>
    </recommendedName>
</protein>
<proteinExistence type="predicted"/>
<feature type="domain" description="F-box" evidence="1">
    <location>
        <begin position="34"/>
        <end position="89"/>
    </location>
</feature>
<name>A0A8H6LUK2_9AGAR</name>
<evidence type="ECO:0000259" key="1">
    <source>
        <dbReference type="Pfam" id="PF12937"/>
    </source>
</evidence>
<dbReference type="EMBL" id="JACGCI010000122">
    <property type="protein sequence ID" value="KAF6744423.1"/>
    <property type="molecule type" value="Genomic_DNA"/>
</dbReference>
<dbReference type="Proteomes" id="UP000521943">
    <property type="component" value="Unassembled WGS sequence"/>
</dbReference>
<sequence length="131" mass="15111">MSVQKHRRLIQSRVQELESETLALKTLHNTLSPINSLPPEILSTILRLVQTAIQKEENEILSWIRLTHVCQHWRAVSLSCASLWSHISFENPLFTNMMLSRSNNAPLKVHFDVPSPRKKPLAYHALQEVLQ</sequence>
<organism evidence="2 3">
    <name type="scientific">Ephemerocybe angulata</name>
    <dbReference type="NCBI Taxonomy" id="980116"/>
    <lineage>
        <taxon>Eukaryota</taxon>
        <taxon>Fungi</taxon>
        <taxon>Dikarya</taxon>
        <taxon>Basidiomycota</taxon>
        <taxon>Agaricomycotina</taxon>
        <taxon>Agaricomycetes</taxon>
        <taxon>Agaricomycetidae</taxon>
        <taxon>Agaricales</taxon>
        <taxon>Agaricineae</taxon>
        <taxon>Psathyrellaceae</taxon>
        <taxon>Ephemerocybe</taxon>
    </lineage>
</organism>
<dbReference type="OrthoDB" id="2884925at2759"/>
<keyword evidence="3" id="KW-1185">Reference proteome</keyword>
<reference evidence="2 3" key="1">
    <citation type="submission" date="2020-07" db="EMBL/GenBank/DDBJ databases">
        <title>Comparative genomics of pyrophilous fungi reveals a link between fire events and developmental genes.</title>
        <authorList>
            <consortium name="DOE Joint Genome Institute"/>
            <person name="Steindorff A.S."/>
            <person name="Carver A."/>
            <person name="Calhoun S."/>
            <person name="Stillman K."/>
            <person name="Liu H."/>
            <person name="Lipzen A."/>
            <person name="Pangilinan J."/>
            <person name="Labutti K."/>
            <person name="Bruns T.D."/>
            <person name="Grigoriev I.V."/>
        </authorList>
    </citation>
    <scope>NUCLEOTIDE SEQUENCE [LARGE SCALE GENOMIC DNA]</scope>
    <source>
        <strain evidence="2 3">CBS 144469</strain>
    </source>
</reference>
<dbReference type="SUPFAM" id="SSF81383">
    <property type="entry name" value="F-box domain"/>
    <property type="match status" value="1"/>
</dbReference>
<dbReference type="Gene3D" id="1.20.1280.50">
    <property type="match status" value="1"/>
</dbReference>
<gene>
    <name evidence="2" type="ORF">DFP72DRAFT_975273</name>
</gene>
<dbReference type="InterPro" id="IPR036047">
    <property type="entry name" value="F-box-like_dom_sf"/>
</dbReference>